<name>A0AAN8HRD7_CHAGU</name>
<dbReference type="Proteomes" id="UP001331515">
    <property type="component" value="Unassembled WGS sequence"/>
</dbReference>
<evidence type="ECO:0000313" key="3">
    <source>
        <dbReference type="Proteomes" id="UP001331515"/>
    </source>
</evidence>
<proteinExistence type="predicted"/>
<gene>
    <name evidence="2" type="ORF">CgunFtcFv8_017411</name>
</gene>
<feature type="compositionally biased region" description="Polar residues" evidence="1">
    <location>
        <begin position="442"/>
        <end position="451"/>
    </location>
</feature>
<dbReference type="PANTHER" id="PTHR46704">
    <property type="entry name" value="CXC DOMAIN-CONTAINING PROTEIN-RELATED"/>
    <property type="match status" value="1"/>
</dbReference>
<sequence>MPILEKTKKRSISTDSLLLPTYNTGERAGPPPTHAIEADTTAVIQHSMKKNRVWLLTRMSDTEPQTVSSWTGFNIQVRDEVTVVQDSVGYLPTINAPAPQMSTVNEVLNQSINIMQSLELNTIVCVLDQALYAKATEVIWKHQQKFKNVIIRAASDSICCLISTIGKRFQDTGLRDLCVEAGVIADGSVAGVMEGRKYNRAVRLHKLLYEAFMWLAWKGFLPWLETNHSEDMAHLKEALMTTSFLREDITQAAFNEVLNNKSCTRILNLFDAYLSYLRQENGSLSAFWMTYVDMVEVMLGLIRASREGDWMLHLASIRAMIPWCFAHDKLNYARYLSYYYAVMSRLHVDHPEVYAHFMRGGMIGRDSSQQLNHTDLQLPRIKKDEKDVNAFVELMENSWINPLSHDHTDLVSLSTGMVAPPDVANGLRLTPWEKRHTKHSKQNAWRQNNQQ</sequence>
<dbReference type="AlphaFoldDB" id="A0AAN8HRD7"/>
<dbReference type="PANTHER" id="PTHR46704:SF9">
    <property type="entry name" value="BHLH DOMAIN-CONTAINING PROTEIN"/>
    <property type="match status" value="1"/>
</dbReference>
<keyword evidence="3" id="KW-1185">Reference proteome</keyword>
<comment type="caution">
    <text evidence="2">The sequence shown here is derived from an EMBL/GenBank/DDBJ whole genome shotgun (WGS) entry which is preliminary data.</text>
</comment>
<feature type="region of interest" description="Disordered" evidence="1">
    <location>
        <begin position="432"/>
        <end position="451"/>
    </location>
</feature>
<reference evidence="2 3" key="1">
    <citation type="journal article" date="2023" name="Mol. Biol. Evol.">
        <title>Genomics of Secondarily Temperate Adaptation in the Only Non-Antarctic Icefish.</title>
        <authorList>
            <person name="Rivera-Colon A.G."/>
            <person name="Rayamajhi N."/>
            <person name="Minhas B.F."/>
            <person name="Madrigal G."/>
            <person name="Bilyk K.T."/>
            <person name="Yoon V."/>
            <person name="Hune M."/>
            <person name="Gregory S."/>
            <person name="Cheng C.H.C."/>
            <person name="Catchen J.M."/>
        </authorList>
    </citation>
    <scope>NUCLEOTIDE SEQUENCE [LARGE SCALE GENOMIC DNA]</scope>
    <source>
        <tissue evidence="2">White muscle</tissue>
    </source>
</reference>
<accession>A0AAN8HRD7</accession>
<evidence type="ECO:0000256" key="1">
    <source>
        <dbReference type="SAM" id="MobiDB-lite"/>
    </source>
</evidence>
<evidence type="ECO:0000313" key="2">
    <source>
        <dbReference type="EMBL" id="KAK5924832.1"/>
    </source>
</evidence>
<protein>
    <submittedName>
        <fullName evidence="2">Uncharacterized protein</fullName>
    </submittedName>
</protein>
<dbReference type="EMBL" id="JAURVH010001520">
    <property type="protein sequence ID" value="KAK5924832.1"/>
    <property type="molecule type" value="Genomic_DNA"/>
</dbReference>
<organism evidence="2 3">
    <name type="scientific">Champsocephalus gunnari</name>
    <name type="common">Mackerel icefish</name>
    <dbReference type="NCBI Taxonomy" id="52237"/>
    <lineage>
        <taxon>Eukaryota</taxon>
        <taxon>Metazoa</taxon>
        <taxon>Chordata</taxon>
        <taxon>Craniata</taxon>
        <taxon>Vertebrata</taxon>
        <taxon>Euteleostomi</taxon>
        <taxon>Actinopterygii</taxon>
        <taxon>Neopterygii</taxon>
        <taxon>Teleostei</taxon>
        <taxon>Neoteleostei</taxon>
        <taxon>Acanthomorphata</taxon>
        <taxon>Eupercaria</taxon>
        <taxon>Perciformes</taxon>
        <taxon>Notothenioidei</taxon>
        <taxon>Channichthyidae</taxon>
        <taxon>Champsocephalus</taxon>
    </lineage>
</organism>